<dbReference type="SUPFAM" id="SSF48295">
    <property type="entry name" value="TrpR-like"/>
    <property type="match status" value="1"/>
</dbReference>
<evidence type="ECO:0000256" key="1">
    <source>
        <dbReference type="SAM" id="MobiDB-lite"/>
    </source>
</evidence>
<reference evidence="2 3" key="1">
    <citation type="submission" date="2024-06" db="EMBL/GenBank/DDBJ databases">
        <title>Genome of Rhodovulum iodosum, a marine photoferrotroph.</title>
        <authorList>
            <person name="Bianchini G."/>
            <person name="Nikeleit V."/>
            <person name="Kappler A."/>
            <person name="Bryce C."/>
            <person name="Sanchez-Baracaldo P."/>
        </authorList>
    </citation>
    <scope>NUCLEOTIDE SEQUENCE [LARGE SCALE GENOMIC DNA]</scope>
    <source>
        <strain evidence="2 3">UT/N1</strain>
    </source>
</reference>
<dbReference type="RefSeq" id="WP_125403246.1">
    <property type="nucleotide sequence ID" value="NZ_JBEHHI010000002.1"/>
</dbReference>
<gene>
    <name evidence="2" type="ORF">Ga0609869_002261</name>
</gene>
<dbReference type="EMBL" id="JBEHHI010000002">
    <property type="protein sequence ID" value="MEX5728908.1"/>
    <property type="molecule type" value="Genomic_DNA"/>
</dbReference>
<dbReference type="InterPro" id="IPR036388">
    <property type="entry name" value="WH-like_DNA-bd_sf"/>
</dbReference>
<dbReference type="InterPro" id="IPR009534">
    <property type="entry name" value="DUF1153"/>
</dbReference>
<proteinExistence type="predicted"/>
<dbReference type="Proteomes" id="UP001560019">
    <property type="component" value="Unassembled WGS sequence"/>
</dbReference>
<accession>A0ABV3XX74</accession>
<keyword evidence="3" id="KW-1185">Reference proteome</keyword>
<dbReference type="Gene3D" id="1.10.10.10">
    <property type="entry name" value="Winged helix-like DNA-binding domain superfamily/Winged helix DNA-binding domain"/>
    <property type="match status" value="1"/>
</dbReference>
<organism evidence="2 3">
    <name type="scientific">Rhodovulum iodosum</name>
    <dbReference type="NCBI Taxonomy" id="68291"/>
    <lineage>
        <taxon>Bacteria</taxon>
        <taxon>Pseudomonadati</taxon>
        <taxon>Pseudomonadota</taxon>
        <taxon>Alphaproteobacteria</taxon>
        <taxon>Rhodobacterales</taxon>
        <taxon>Paracoccaceae</taxon>
        <taxon>Rhodovulum</taxon>
    </lineage>
</organism>
<name>A0ABV3XX74_9RHOB</name>
<dbReference type="InterPro" id="IPR010921">
    <property type="entry name" value="Trp_repressor/repl_initiator"/>
</dbReference>
<feature type="region of interest" description="Disordered" evidence="1">
    <location>
        <begin position="1"/>
        <end position="23"/>
    </location>
</feature>
<evidence type="ECO:0008006" key="4">
    <source>
        <dbReference type="Google" id="ProtNLM"/>
    </source>
</evidence>
<comment type="caution">
    <text evidence="2">The sequence shown here is derived from an EMBL/GenBank/DDBJ whole genome shotgun (WGS) entry which is preliminary data.</text>
</comment>
<sequence length="92" mass="9950">MYLKRVNGPRTVTLPDGSAMSRADLPPVDTRRWVARRKAAVVRAVAAGLIGEAEALARYGLSEEEFQGWKRAVSAHGMEGLKATFRKGGGQP</sequence>
<evidence type="ECO:0000313" key="3">
    <source>
        <dbReference type="Proteomes" id="UP001560019"/>
    </source>
</evidence>
<protein>
    <recommendedName>
        <fullName evidence="4">DUF1153 domain-containing protein</fullName>
    </recommendedName>
</protein>
<dbReference type="Pfam" id="PF06627">
    <property type="entry name" value="DUF1153"/>
    <property type="match status" value="1"/>
</dbReference>
<evidence type="ECO:0000313" key="2">
    <source>
        <dbReference type="EMBL" id="MEX5728908.1"/>
    </source>
</evidence>